<accession>A0A8H5P0D9</accession>
<feature type="region of interest" description="Disordered" evidence="8">
    <location>
        <begin position="624"/>
        <end position="647"/>
    </location>
</feature>
<dbReference type="AlphaFoldDB" id="A0A8H5P0D9"/>
<evidence type="ECO:0000256" key="2">
    <source>
        <dbReference type="ARBA" id="ARBA00008335"/>
    </source>
</evidence>
<evidence type="ECO:0000313" key="12">
    <source>
        <dbReference type="EMBL" id="KAF5586236.1"/>
    </source>
</evidence>
<feature type="compositionally biased region" description="Basic and acidic residues" evidence="8">
    <location>
        <begin position="11"/>
        <end position="25"/>
    </location>
</feature>
<dbReference type="PROSITE" id="PS00463">
    <property type="entry name" value="ZN2_CY6_FUNGAL_1"/>
    <property type="match status" value="1"/>
</dbReference>
<feature type="transmembrane region" description="Helical" evidence="9">
    <location>
        <begin position="327"/>
        <end position="350"/>
    </location>
</feature>
<keyword evidence="3 9" id="KW-0812">Transmembrane</keyword>
<dbReference type="OrthoDB" id="5418899at2759"/>
<keyword evidence="7" id="KW-0539">Nucleus</keyword>
<dbReference type="EMBL" id="JAAOAS010000197">
    <property type="protein sequence ID" value="KAF5586236.1"/>
    <property type="molecule type" value="Genomic_DNA"/>
</dbReference>
<feature type="transmembrane region" description="Helical" evidence="9">
    <location>
        <begin position="213"/>
        <end position="233"/>
    </location>
</feature>
<dbReference type="InterPro" id="IPR021858">
    <property type="entry name" value="Fun_TF"/>
</dbReference>
<dbReference type="GO" id="GO:0016020">
    <property type="term" value="C:membrane"/>
    <property type="evidence" value="ECO:0007669"/>
    <property type="project" value="UniProtKB-SubCell"/>
</dbReference>
<proteinExistence type="inferred from homology"/>
<dbReference type="PANTHER" id="PTHR23502:SF68">
    <property type="entry name" value="MULTIDRUG TRANSPORTER, PUTATIVE (AFU_ORTHOLOGUE AFUA_3G01120)-RELATED"/>
    <property type="match status" value="1"/>
</dbReference>
<feature type="transmembrane region" description="Helical" evidence="9">
    <location>
        <begin position="123"/>
        <end position="141"/>
    </location>
</feature>
<dbReference type="Proteomes" id="UP000546213">
    <property type="component" value="Unassembled WGS sequence"/>
</dbReference>
<dbReference type="InterPro" id="IPR036864">
    <property type="entry name" value="Zn2-C6_fun-type_DNA-bd_sf"/>
</dbReference>
<dbReference type="GO" id="GO:0008270">
    <property type="term" value="F:zinc ion binding"/>
    <property type="evidence" value="ECO:0007669"/>
    <property type="project" value="InterPro"/>
</dbReference>
<dbReference type="InterPro" id="IPR011701">
    <property type="entry name" value="MFS"/>
</dbReference>
<comment type="subcellular location">
    <subcellularLocation>
        <location evidence="1">Membrane</location>
        <topology evidence="1">Multi-pass membrane protein</topology>
    </subcellularLocation>
</comment>
<keyword evidence="6" id="KW-0325">Glycoprotein</keyword>
<gene>
    <name evidence="12" type="ORF">FPCIR_7981</name>
</gene>
<evidence type="ECO:0000256" key="3">
    <source>
        <dbReference type="ARBA" id="ARBA00022692"/>
    </source>
</evidence>
<evidence type="ECO:0000256" key="4">
    <source>
        <dbReference type="ARBA" id="ARBA00022989"/>
    </source>
</evidence>
<evidence type="ECO:0000256" key="1">
    <source>
        <dbReference type="ARBA" id="ARBA00004141"/>
    </source>
</evidence>
<feature type="transmembrane region" description="Helical" evidence="9">
    <location>
        <begin position="427"/>
        <end position="446"/>
    </location>
</feature>
<comment type="caution">
    <text evidence="12">The sequence shown here is derived from an EMBL/GenBank/DDBJ whole genome shotgun (WGS) entry which is preliminary data.</text>
</comment>
<evidence type="ECO:0000313" key="13">
    <source>
        <dbReference type="Proteomes" id="UP000546213"/>
    </source>
</evidence>
<feature type="transmembrane region" description="Helical" evidence="9">
    <location>
        <begin position="187"/>
        <end position="207"/>
    </location>
</feature>
<dbReference type="InterPro" id="IPR020846">
    <property type="entry name" value="MFS_dom"/>
</dbReference>
<feature type="domain" description="Major facilitator superfamily (MFS) profile" evidence="11">
    <location>
        <begin position="58"/>
        <end position="483"/>
    </location>
</feature>
<feature type="compositionally biased region" description="Polar residues" evidence="8">
    <location>
        <begin position="624"/>
        <end position="642"/>
    </location>
</feature>
<dbReference type="SMART" id="SM00066">
    <property type="entry name" value="GAL4"/>
    <property type="match status" value="1"/>
</dbReference>
<dbReference type="PROSITE" id="PS50048">
    <property type="entry name" value="ZN2_CY6_FUNGAL_2"/>
    <property type="match status" value="1"/>
</dbReference>
<dbReference type="CDD" id="cd17323">
    <property type="entry name" value="MFS_Tpo1_MDR_like"/>
    <property type="match status" value="1"/>
</dbReference>
<dbReference type="Gene3D" id="4.10.240.10">
    <property type="entry name" value="Zn(2)-C6 fungal-type DNA-binding domain"/>
    <property type="match status" value="1"/>
</dbReference>
<keyword evidence="13" id="KW-1185">Reference proteome</keyword>
<dbReference type="Pfam" id="PF11951">
    <property type="entry name" value="Fungal_trans_2"/>
    <property type="match status" value="1"/>
</dbReference>
<feature type="transmembrane region" description="Helical" evidence="9">
    <location>
        <begin position="94"/>
        <end position="117"/>
    </location>
</feature>
<organism evidence="12 13">
    <name type="scientific">Fusarium pseudocircinatum</name>
    <dbReference type="NCBI Taxonomy" id="56676"/>
    <lineage>
        <taxon>Eukaryota</taxon>
        <taxon>Fungi</taxon>
        <taxon>Dikarya</taxon>
        <taxon>Ascomycota</taxon>
        <taxon>Pezizomycotina</taxon>
        <taxon>Sordariomycetes</taxon>
        <taxon>Hypocreomycetidae</taxon>
        <taxon>Hypocreales</taxon>
        <taxon>Nectriaceae</taxon>
        <taxon>Fusarium</taxon>
        <taxon>Fusarium fujikuroi species complex</taxon>
    </lineage>
</organism>
<dbReference type="PANTHER" id="PTHR23502">
    <property type="entry name" value="MAJOR FACILITATOR SUPERFAMILY"/>
    <property type="match status" value="1"/>
</dbReference>
<feature type="transmembrane region" description="Helical" evidence="9">
    <location>
        <begin position="388"/>
        <end position="415"/>
    </location>
</feature>
<comment type="similarity">
    <text evidence="2">Belongs to the major facilitator superfamily.</text>
</comment>
<dbReference type="SUPFAM" id="SSF103473">
    <property type="entry name" value="MFS general substrate transporter"/>
    <property type="match status" value="1"/>
</dbReference>
<evidence type="ECO:0000256" key="7">
    <source>
        <dbReference type="ARBA" id="ARBA00023242"/>
    </source>
</evidence>
<feature type="region of interest" description="Disordered" evidence="8">
    <location>
        <begin position="526"/>
        <end position="565"/>
    </location>
</feature>
<dbReference type="CDD" id="cd00067">
    <property type="entry name" value="GAL4"/>
    <property type="match status" value="1"/>
</dbReference>
<evidence type="ECO:0008006" key="14">
    <source>
        <dbReference type="Google" id="ProtNLM"/>
    </source>
</evidence>
<sequence length="1160" mass="127445">MNSDVETAVETSHDQGSKEELDAEPKANATSADPNVVDWEGNDPENPLNWPAYKAVAHIVIISFMTLTVNLAATMFAPAASDLAKDFGITNSTVVTLTVSIYLLGFTFGPLIIAPLSELHGRYWIYNVCNLIVLGMTIGCAKAPNLGGFMSCRFLAGIAGSAPLTIGGGTIADVTYPNNRAKAMAGWALGPLLGPALGPIAGGFISADLGWRWTFWIIAILSGVNSIICVLFMRETYAPTILAHRAARLRKETGNKNLRAAGSRSINTSTLILQTITKAIAMLFTSTVLFVLSLFNAFAFGLLYLLFTTFPQVFEGQYGFSSGVSGLSYIGVGTGMFIGLFTFGMADKIINAKNATPKPESRLVMTMVATPLLAVGLFWYGWSAKERVHWIVPIIGTAFVGFGILSIMLPSQLYVVDLFGAEKAASALAALAVFRSLFAAFLPLAGPPMYDNLGLGWGLFLHSFTNLAVMDKTPRRRAHGQRSRTGCLPCRIQKIKCDETQPCCQQCCKRNRACNISSSRFRVYHRTSDPDLGTTQKPSKPPEPYPVHTNCQDADDDNISTHGRSWNLPLREDNVNLSLDLSAEMPSDPSPMSNAVYDAGCILAQLASPPTVHLNEAQPHMASVATTPDKSGTMSPPTSNSMAVHPEAPGREINIPEASDFIISPSTLGTDDSLLHLPAMAATHALTLFEDCTNARGVSSANLIDHKSEIIQTDPELSFFLRQFADTMGNWMDLFDMDQHYHRVIPVLAWTSPLLLYSACAVAAKQLTLVEPCSHAQKPRSHMQSWQTSSHKDFAWYSTKYYDRAISLLLRYVSNLSQGDSGQETAEQQNEHDRNPKPCRNEIIIAATILSVYEFLTASDQTWSEHLDGIRSFIRLSDELGFNFQPTAASPILDPLPPSLLRAACWNFARQDFLAALINGHKTRLDTENPVIWRRMGLSVSEDGRPTVHVHSNSPEDAYSQVLRPDIISNTLVWLLSKLANYVALATDPKQQANSTRVLEDTWLSLNNDFGTWHQGLPSSFRPSYRVPYTSRHVTRRGTVAILLLIHKPESIAVPVSRPSASGSPTDALKKFNLMNRVLQYHATEICAIALSRPEEAARIHMLQPVYLAGRCLHTKADRAVVLRLLESIETELGWSSRYRVKDLLEEWGMGRNEIMDCCN</sequence>
<dbReference type="FunFam" id="1.20.1250.20:FF:000011">
    <property type="entry name" value="MFS multidrug transporter, putative"/>
    <property type="match status" value="1"/>
</dbReference>
<reference evidence="12 13" key="1">
    <citation type="submission" date="2020-05" db="EMBL/GenBank/DDBJ databases">
        <title>Identification and distribution of gene clusters putatively required for synthesis of sphingolipid metabolism inhibitors in phylogenetically diverse species of the filamentous fungus Fusarium.</title>
        <authorList>
            <person name="Kim H.-S."/>
            <person name="Busman M."/>
            <person name="Brown D.W."/>
            <person name="Divon H."/>
            <person name="Uhlig S."/>
            <person name="Proctor R.H."/>
        </authorList>
    </citation>
    <scope>NUCLEOTIDE SEQUENCE [LARGE SCALE GENOMIC DNA]</scope>
    <source>
        <strain evidence="12 13">NRRL 36939</strain>
    </source>
</reference>
<dbReference type="Gene3D" id="1.20.1250.20">
    <property type="entry name" value="MFS general substrate transporter like domains"/>
    <property type="match status" value="1"/>
</dbReference>
<dbReference type="InterPro" id="IPR036259">
    <property type="entry name" value="MFS_trans_sf"/>
</dbReference>
<dbReference type="Pfam" id="PF07690">
    <property type="entry name" value="MFS_1"/>
    <property type="match status" value="1"/>
</dbReference>
<keyword evidence="5 9" id="KW-0472">Membrane</keyword>
<dbReference type="SUPFAM" id="SSF57701">
    <property type="entry name" value="Zn2/Cys6 DNA-binding domain"/>
    <property type="match status" value="1"/>
</dbReference>
<evidence type="ECO:0000259" key="11">
    <source>
        <dbReference type="PROSITE" id="PS50850"/>
    </source>
</evidence>
<dbReference type="InterPro" id="IPR001138">
    <property type="entry name" value="Zn2Cys6_DnaBD"/>
</dbReference>
<feature type="transmembrane region" description="Helical" evidence="9">
    <location>
        <begin position="362"/>
        <end position="382"/>
    </location>
</feature>
<evidence type="ECO:0000256" key="5">
    <source>
        <dbReference type="ARBA" id="ARBA00023136"/>
    </source>
</evidence>
<name>A0A8H5P0D9_9HYPO</name>
<feature type="transmembrane region" description="Helical" evidence="9">
    <location>
        <begin position="55"/>
        <end position="73"/>
    </location>
</feature>
<keyword evidence="4 9" id="KW-1133">Transmembrane helix</keyword>
<evidence type="ECO:0000256" key="8">
    <source>
        <dbReference type="SAM" id="MobiDB-lite"/>
    </source>
</evidence>
<evidence type="ECO:0000259" key="10">
    <source>
        <dbReference type="PROSITE" id="PS50048"/>
    </source>
</evidence>
<feature type="transmembrane region" description="Helical" evidence="9">
    <location>
        <begin position="279"/>
        <end position="307"/>
    </location>
</feature>
<evidence type="ECO:0000256" key="6">
    <source>
        <dbReference type="ARBA" id="ARBA00023180"/>
    </source>
</evidence>
<dbReference type="GO" id="GO:0000981">
    <property type="term" value="F:DNA-binding transcription factor activity, RNA polymerase II-specific"/>
    <property type="evidence" value="ECO:0007669"/>
    <property type="project" value="InterPro"/>
</dbReference>
<feature type="domain" description="Zn(2)-C6 fungal-type" evidence="10">
    <location>
        <begin position="486"/>
        <end position="516"/>
    </location>
</feature>
<evidence type="ECO:0000256" key="9">
    <source>
        <dbReference type="SAM" id="Phobius"/>
    </source>
</evidence>
<dbReference type="PROSITE" id="PS50850">
    <property type="entry name" value="MFS"/>
    <property type="match status" value="1"/>
</dbReference>
<feature type="region of interest" description="Disordered" evidence="8">
    <location>
        <begin position="1"/>
        <end position="41"/>
    </location>
</feature>
<dbReference type="GO" id="GO:0022857">
    <property type="term" value="F:transmembrane transporter activity"/>
    <property type="evidence" value="ECO:0007669"/>
    <property type="project" value="InterPro"/>
</dbReference>
<protein>
    <recommendedName>
        <fullName evidence="14">Major facilitator superfamily (MFS) profile domain-containing protein</fullName>
    </recommendedName>
</protein>